<feature type="non-terminal residue" evidence="2">
    <location>
        <position position="1"/>
    </location>
</feature>
<reference evidence="2" key="1">
    <citation type="journal article" date="2019" name="Sci. Rep.">
        <title>Draft genome of Tanacetum cinerariifolium, the natural source of mosquito coil.</title>
        <authorList>
            <person name="Yamashiro T."/>
            <person name="Shiraishi A."/>
            <person name="Satake H."/>
            <person name="Nakayama K."/>
        </authorList>
    </citation>
    <scope>NUCLEOTIDE SEQUENCE</scope>
</reference>
<evidence type="ECO:0000259" key="1">
    <source>
        <dbReference type="Pfam" id="PF00206"/>
    </source>
</evidence>
<dbReference type="Gene3D" id="1.20.200.10">
    <property type="entry name" value="Fumarase/aspartase (Central domain)"/>
    <property type="match status" value="1"/>
</dbReference>
<dbReference type="PANTHER" id="PTHR43814:SF1">
    <property type="entry name" value="ARGININOSUCCINATE LYASE"/>
    <property type="match status" value="1"/>
</dbReference>
<dbReference type="GO" id="GO:0005829">
    <property type="term" value="C:cytosol"/>
    <property type="evidence" value="ECO:0007669"/>
    <property type="project" value="TreeGrafter"/>
</dbReference>
<dbReference type="GO" id="GO:0004056">
    <property type="term" value="F:argininosuccinate lyase activity"/>
    <property type="evidence" value="ECO:0007669"/>
    <property type="project" value="InterPro"/>
</dbReference>
<feature type="domain" description="Fumarate lyase N-terminal" evidence="1">
    <location>
        <begin position="2"/>
        <end position="69"/>
    </location>
</feature>
<comment type="caution">
    <text evidence="2">The sequence shown here is derived from an EMBL/GenBank/DDBJ whole genome shotgun (WGS) entry which is preliminary data.</text>
</comment>
<dbReference type="PRINTS" id="PR00145">
    <property type="entry name" value="ARGSUCLYASE"/>
</dbReference>
<keyword evidence="2" id="KW-0456">Lyase</keyword>
<dbReference type="PANTHER" id="PTHR43814">
    <property type="entry name" value="ARGININOSUCCINATE LYASE"/>
    <property type="match status" value="1"/>
</dbReference>
<dbReference type="Pfam" id="PF00206">
    <property type="entry name" value="Lyase_1"/>
    <property type="match status" value="1"/>
</dbReference>
<name>A0A699R483_TANCI</name>
<protein>
    <submittedName>
        <fullName evidence="2">Argininosuccinate lyase, chloroplastic</fullName>
    </submittedName>
</protein>
<dbReference type="InterPro" id="IPR022761">
    <property type="entry name" value="Fumarate_lyase_N"/>
</dbReference>
<dbReference type="InterPro" id="IPR009049">
    <property type="entry name" value="Argininosuccinate_lyase"/>
</dbReference>
<dbReference type="SUPFAM" id="SSF48557">
    <property type="entry name" value="L-aspartase-like"/>
    <property type="match status" value="1"/>
</dbReference>
<dbReference type="EMBL" id="BKCJ011063340">
    <property type="protein sequence ID" value="GFC77934.1"/>
    <property type="molecule type" value="Genomic_DNA"/>
</dbReference>
<dbReference type="InterPro" id="IPR008948">
    <property type="entry name" value="L-Aspartase-like"/>
</dbReference>
<gene>
    <name evidence="2" type="ORF">Tci_849904</name>
</gene>
<feature type="non-terminal residue" evidence="2">
    <location>
        <position position="71"/>
    </location>
</feature>
<dbReference type="AlphaFoldDB" id="A0A699R483"/>
<organism evidence="2">
    <name type="scientific">Tanacetum cinerariifolium</name>
    <name type="common">Dalmatian daisy</name>
    <name type="synonym">Chrysanthemum cinerariifolium</name>
    <dbReference type="NCBI Taxonomy" id="118510"/>
    <lineage>
        <taxon>Eukaryota</taxon>
        <taxon>Viridiplantae</taxon>
        <taxon>Streptophyta</taxon>
        <taxon>Embryophyta</taxon>
        <taxon>Tracheophyta</taxon>
        <taxon>Spermatophyta</taxon>
        <taxon>Magnoliopsida</taxon>
        <taxon>eudicotyledons</taxon>
        <taxon>Gunneridae</taxon>
        <taxon>Pentapetalae</taxon>
        <taxon>asterids</taxon>
        <taxon>campanulids</taxon>
        <taxon>Asterales</taxon>
        <taxon>Asteraceae</taxon>
        <taxon>Asteroideae</taxon>
        <taxon>Anthemideae</taxon>
        <taxon>Anthemidinae</taxon>
        <taxon>Tanacetum</taxon>
    </lineage>
</organism>
<sequence length="71" mass="7720">VALVSLAKENDGVIVPGYTHLQRAQPVLLQHHILAYLEMLERDAGRLLDCRNRLNFCPLGACALAGTGLPI</sequence>
<dbReference type="GO" id="GO:0042450">
    <property type="term" value="P:L-arginine biosynthetic process via ornithine"/>
    <property type="evidence" value="ECO:0007669"/>
    <property type="project" value="InterPro"/>
</dbReference>
<proteinExistence type="predicted"/>
<evidence type="ECO:0000313" key="2">
    <source>
        <dbReference type="EMBL" id="GFC77934.1"/>
    </source>
</evidence>
<accession>A0A699R483</accession>